<evidence type="ECO:0000313" key="2">
    <source>
        <dbReference type="EMBL" id="TXB63665.1"/>
    </source>
</evidence>
<dbReference type="NCBIfam" id="TIGR03519">
    <property type="entry name" value="T9SS_PorP_fam"/>
    <property type="match status" value="1"/>
</dbReference>
<accession>A0A5C6RP10</accession>
<reference evidence="2 3" key="1">
    <citation type="submission" date="2019-08" db="EMBL/GenBank/DDBJ databases">
        <title>Genome of Vicingus serpentipes NCIMB 15042.</title>
        <authorList>
            <person name="Bowman J.P."/>
        </authorList>
    </citation>
    <scope>NUCLEOTIDE SEQUENCE [LARGE SCALE GENOMIC DNA]</scope>
    <source>
        <strain evidence="2 3">NCIMB 15042</strain>
    </source>
</reference>
<feature type="signal peptide" evidence="1">
    <location>
        <begin position="1"/>
        <end position="22"/>
    </location>
</feature>
<keyword evidence="1" id="KW-0732">Signal</keyword>
<dbReference type="Proteomes" id="UP000321721">
    <property type="component" value="Unassembled WGS sequence"/>
</dbReference>
<evidence type="ECO:0000256" key="1">
    <source>
        <dbReference type="SAM" id="SignalP"/>
    </source>
</evidence>
<dbReference type="OrthoDB" id="1186563at2"/>
<name>A0A5C6RP10_9FLAO</name>
<evidence type="ECO:0000313" key="3">
    <source>
        <dbReference type="Proteomes" id="UP000321721"/>
    </source>
</evidence>
<organism evidence="2 3">
    <name type="scientific">Vicingus serpentipes</name>
    <dbReference type="NCBI Taxonomy" id="1926625"/>
    <lineage>
        <taxon>Bacteria</taxon>
        <taxon>Pseudomonadati</taxon>
        <taxon>Bacteroidota</taxon>
        <taxon>Flavobacteriia</taxon>
        <taxon>Flavobacteriales</taxon>
        <taxon>Vicingaceae</taxon>
        <taxon>Vicingus</taxon>
    </lineage>
</organism>
<keyword evidence="3" id="KW-1185">Reference proteome</keyword>
<dbReference type="RefSeq" id="WP_147102087.1">
    <property type="nucleotide sequence ID" value="NZ_VOOS01000007.1"/>
</dbReference>
<feature type="chain" id="PRO_5022925408" evidence="1">
    <location>
        <begin position="23"/>
        <end position="332"/>
    </location>
</feature>
<proteinExistence type="predicted"/>
<comment type="caution">
    <text evidence="2">The sequence shown here is derived from an EMBL/GenBank/DDBJ whole genome shotgun (WGS) entry which is preliminary data.</text>
</comment>
<sequence length="332" mass="37791">MNFIYKHIIIILLLSISIFSNAQDPQFSQYYAASLYLNPAFTGNTDVGRFSGIYRKQWASIPGAFNSYSFSYDHNLSNYNSGIGIIATQDKSGSGGLKFTNIGGLYSYALPINRKLFVKAGIKYSYTFRGIDKNELLFADQIIRDGANETVENFSDQRISYFDGSTGFLLYSSEFWFGFSFDHLTQPEQSLISGKTKLPLKTSIHGGYKFLIDEGYGDDEGSNIMVTFNYKKQQYWNQLDLGVYYNKNVLVLGAWYRGIPFIKNYSISDNDAIVLLAGIDNKGFKFAYSYDITLSKLEINNSGGSHELSLIYEYPYKKKKRKKRHFVPCAKF</sequence>
<dbReference type="AlphaFoldDB" id="A0A5C6RP10"/>
<dbReference type="InterPro" id="IPR019861">
    <property type="entry name" value="PorP/SprF_Bacteroidetes"/>
</dbReference>
<protein>
    <submittedName>
        <fullName evidence="2">Type IX secretion system membrane protein PorP/SprF</fullName>
    </submittedName>
</protein>
<dbReference type="Pfam" id="PF11751">
    <property type="entry name" value="PorP_SprF"/>
    <property type="match status" value="1"/>
</dbReference>
<dbReference type="EMBL" id="VOOS01000007">
    <property type="protein sequence ID" value="TXB63665.1"/>
    <property type="molecule type" value="Genomic_DNA"/>
</dbReference>
<gene>
    <name evidence="2" type="ORF">FRY74_12395</name>
</gene>